<feature type="transmembrane region" description="Helical" evidence="1">
    <location>
        <begin position="615"/>
        <end position="635"/>
    </location>
</feature>
<accession>A0A7G2CBH7</accession>
<keyword evidence="1" id="KW-0472">Membrane</keyword>
<gene>
    <name evidence="2" type="ORF">ADEAN_000389300</name>
</gene>
<evidence type="ECO:0000313" key="2">
    <source>
        <dbReference type="EMBL" id="CAD2216431.1"/>
    </source>
</evidence>
<reference evidence="2 3" key="1">
    <citation type="submission" date="2020-08" db="EMBL/GenBank/DDBJ databases">
        <authorList>
            <person name="Newling K."/>
            <person name="Davey J."/>
            <person name="Forrester S."/>
        </authorList>
    </citation>
    <scope>NUCLEOTIDE SEQUENCE [LARGE SCALE GENOMIC DNA]</scope>
    <source>
        <strain evidence="3">Crithidia deanei Carvalho (ATCC PRA-265)</strain>
    </source>
</reference>
<name>A0A7G2CBH7_9TRYP</name>
<protein>
    <submittedName>
        <fullName evidence="2">Uncharacterized protein</fullName>
    </submittedName>
</protein>
<sequence length="636" mass="72767">MAAAVELLNDLELLDQYFSSLGSFSSVKEYHLFVKERERVFGSSHRWIDRLSSSTYDIVQDLVHQQLELNTLRGRRAKRLSGEKYANSNWKLTVTGRKGSRRYFLDEREAPTHKSGSIKKKRGGLSIDNAVDDFKRLYAFFAKIGRSVKEWIFTNPVPGGGKYKKVDKKDYVAYSEPFLEGYDLFEEVTVADKEEREQCLSIARKMVRSTRLLQDLFIEFFSIMAIDSFEAFGDGSVQPHFYGKEDTGDGLNSFKPFFSSDELVKVAFIRRYASLLVNINPLVPNEHMRHFKAIARSKASSEFAKMEQQLKESNRSTSKEELQMAFAESIRAEAADRTQGLYPLRNMVEEFKFWERNEELWMEHILSSLSLEQQRHLVQTHPKTASSDLGKDNRSAEDLFSDQLIVKWINLPIFKGLLCFTEQPDAYTVARGRSEERAERDGTKEYPFKEHKRYETLLAEVKGRWVNELELLKLSLHHINHPSASTKALRLSSLDTSSPHLANVTNSRRQFFTIIDRIGKHYISAFDEQKFSLIKFAGRLLTSVLPFVKSPKEGDGFSSLSRQISVSDPSVQVTIANVVDIPWATFHDMSLNILENIVSVSPDTLHFKKKLSRGVTVSTFILLLSVAILGTLAFVL</sequence>
<keyword evidence="1" id="KW-1133">Transmembrane helix</keyword>
<dbReference type="VEuPathDB" id="TriTrypDB:ADEAN_000389300"/>
<dbReference type="EMBL" id="LR877150">
    <property type="protein sequence ID" value="CAD2216431.1"/>
    <property type="molecule type" value="Genomic_DNA"/>
</dbReference>
<organism evidence="2 3">
    <name type="scientific">Angomonas deanei</name>
    <dbReference type="NCBI Taxonomy" id="59799"/>
    <lineage>
        <taxon>Eukaryota</taxon>
        <taxon>Discoba</taxon>
        <taxon>Euglenozoa</taxon>
        <taxon>Kinetoplastea</taxon>
        <taxon>Metakinetoplastina</taxon>
        <taxon>Trypanosomatida</taxon>
        <taxon>Trypanosomatidae</taxon>
        <taxon>Strigomonadinae</taxon>
        <taxon>Angomonas</taxon>
    </lineage>
</organism>
<evidence type="ECO:0000313" key="3">
    <source>
        <dbReference type="Proteomes" id="UP000515908"/>
    </source>
</evidence>
<dbReference type="Proteomes" id="UP000515908">
    <property type="component" value="Chromosome 06"/>
</dbReference>
<proteinExistence type="predicted"/>
<keyword evidence="1" id="KW-0812">Transmembrane</keyword>
<keyword evidence="3" id="KW-1185">Reference proteome</keyword>
<evidence type="ECO:0000256" key="1">
    <source>
        <dbReference type="SAM" id="Phobius"/>
    </source>
</evidence>
<dbReference type="AlphaFoldDB" id="A0A7G2CBH7"/>